<dbReference type="Gene3D" id="2.130.10.10">
    <property type="entry name" value="YVTN repeat-like/Quinoprotein amine dehydrogenase"/>
    <property type="match status" value="3"/>
</dbReference>
<feature type="domain" description="PorZ N-terminal beta-propeller" evidence="3">
    <location>
        <begin position="44"/>
        <end position="203"/>
    </location>
</feature>
<sequence length="757" mass="82745">MRYFRLLLLLFFPLCLFSQDFSNQWTGHYSYFQISDTYAIENKVYAASENAVFIYDIDTRTSEPVSTVNGLSGETISTIYHSSIYEITAIGYENGLLELVIDDEVRTFIDIVDKPTIPPTQKRINNFFENEDKLYISTGFGIVEFNLERIEFGDTFFVGPAGSQINITGTVVSNNSIYATTTGNGILSADVNNPNLVDFNQWTTVVPGGYNGITFFNDQILVWENNNLVRRLDGALLTTVVTASSNILDASASSDGLTVVTSDRVSIFNPSFQEVTSITTSVEDPFLLNAASTLSNRVYLGTASRGLLEVDLGNSNVKTPVSPGGPLNNFAFRIEAFNNNLWVVFGEYNSTFNPFPLRERGISKLSADGWLNISKDEVLGATSLTHITVNPNDENQVFISSFKDGLLEINDNQATNLYDNSNSGFETFVDGNIAVFLNGSVFDNEGNLWISNSRVDNGLKRFTPGSTQTFDVDLSSLISDPLSNLGFSDTVIDRDGNLFLGSFNSGVIGYNSNTGNLVKLVGAAQANLPGDYITALEVDRNNQLWIGTLRGIRVLFNTPGVFQQNNPRTSQIIILDDEGVPQELLFEQAINDIEVDGSNNKWVATESSGVFHFSPDGQETLAHFTADNSPLPTNNVRDISVDDSTGSVYFATGKGILEFKGTATGPESNLDSVVAFPNPVRPGFSGRVTIKGLTSRANVKITDIEGNLVYEEISEGGSIQWDTTAFGRHKVASGVYLILITGEDQAETTVSKLLIVR</sequence>
<keyword evidence="1 2" id="KW-0732">Signal</keyword>
<evidence type="ECO:0000259" key="3">
    <source>
        <dbReference type="Pfam" id="PF21544"/>
    </source>
</evidence>
<dbReference type="InterPro" id="IPR015943">
    <property type="entry name" value="WD40/YVTN_repeat-like_dom_sf"/>
</dbReference>
<organism evidence="4 5">
    <name type="scientific">Aquimarina rubra</name>
    <dbReference type="NCBI Taxonomy" id="1920033"/>
    <lineage>
        <taxon>Bacteria</taxon>
        <taxon>Pseudomonadati</taxon>
        <taxon>Bacteroidota</taxon>
        <taxon>Flavobacteriia</taxon>
        <taxon>Flavobacteriales</taxon>
        <taxon>Flavobacteriaceae</taxon>
        <taxon>Aquimarina</taxon>
    </lineage>
</organism>
<dbReference type="Proteomes" id="UP001597319">
    <property type="component" value="Unassembled WGS sequence"/>
</dbReference>
<reference evidence="5" key="1">
    <citation type="journal article" date="2019" name="Int. J. Syst. Evol. Microbiol.">
        <title>The Global Catalogue of Microorganisms (GCM) 10K type strain sequencing project: providing services to taxonomists for standard genome sequencing and annotation.</title>
        <authorList>
            <consortium name="The Broad Institute Genomics Platform"/>
            <consortium name="The Broad Institute Genome Sequencing Center for Infectious Disease"/>
            <person name="Wu L."/>
            <person name="Ma J."/>
        </authorList>
    </citation>
    <scope>NUCLEOTIDE SEQUENCE [LARGE SCALE GENOMIC DNA]</scope>
    <source>
        <strain evidence="5">KCTC 52274</strain>
    </source>
</reference>
<protein>
    <submittedName>
        <fullName evidence="4">Two-component regulator propeller domain-containing protein</fullName>
    </submittedName>
</protein>
<name>A0ABW5LIY0_9FLAO</name>
<feature type="chain" id="PRO_5046991509" evidence="2">
    <location>
        <begin position="19"/>
        <end position="757"/>
    </location>
</feature>
<dbReference type="Pfam" id="PF07494">
    <property type="entry name" value="Reg_prop"/>
    <property type="match status" value="1"/>
</dbReference>
<feature type="signal peptide" evidence="2">
    <location>
        <begin position="1"/>
        <end position="18"/>
    </location>
</feature>
<dbReference type="SUPFAM" id="SSF101898">
    <property type="entry name" value="NHL repeat"/>
    <property type="match status" value="1"/>
</dbReference>
<dbReference type="Pfam" id="PF21544">
    <property type="entry name" value="PorZ_N_b_propeller"/>
    <property type="match status" value="1"/>
</dbReference>
<dbReference type="RefSeq" id="WP_378293478.1">
    <property type="nucleotide sequence ID" value="NZ_JBHULE010000019.1"/>
</dbReference>
<dbReference type="NCBIfam" id="TIGR04183">
    <property type="entry name" value="Por_Secre_tail"/>
    <property type="match status" value="1"/>
</dbReference>
<evidence type="ECO:0000256" key="2">
    <source>
        <dbReference type="SAM" id="SignalP"/>
    </source>
</evidence>
<accession>A0ABW5LIY0</accession>
<comment type="caution">
    <text evidence="4">The sequence shown here is derived from an EMBL/GenBank/DDBJ whole genome shotgun (WGS) entry which is preliminary data.</text>
</comment>
<dbReference type="SUPFAM" id="SSF63829">
    <property type="entry name" value="Calcium-dependent phosphotriesterase"/>
    <property type="match status" value="1"/>
</dbReference>
<dbReference type="EMBL" id="JBHULE010000019">
    <property type="protein sequence ID" value="MFD2563766.1"/>
    <property type="molecule type" value="Genomic_DNA"/>
</dbReference>
<dbReference type="InterPro" id="IPR026444">
    <property type="entry name" value="Secre_tail"/>
</dbReference>
<proteinExistence type="predicted"/>
<evidence type="ECO:0000256" key="1">
    <source>
        <dbReference type="ARBA" id="ARBA00022729"/>
    </source>
</evidence>
<dbReference type="InterPro" id="IPR011110">
    <property type="entry name" value="Reg_prop"/>
</dbReference>
<keyword evidence="5" id="KW-1185">Reference proteome</keyword>
<dbReference type="InterPro" id="IPR048954">
    <property type="entry name" value="PorZ_N"/>
</dbReference>
<evidence type="ECO:0000313" key="4">
    <source>
        <dbReference type="EMBL" id="MFD2563766.1"/>
    </source>
</evidence>
<gene>
    <name evidence="4" type="ORF">ACFSR1_13885</name>
</gene>
<evidence type="ECO:0000313" key="5">
    <source>
        <dbReference type="Proteomes" id="UP001597319"/>
    </source>
</evidence>